<dbReference type="EMBL" id="GG738927">
    <property type="protein sequence ID" value="EFC36634.1"/>
    <property type="molecule type" value="Genomic_DNA"/>
</dbReference>
<dbReference type="InterPro" id="IPR013078">
    <property type="entry name" value="His_Pase_superF_clade-1"/>
</dbReference>
<evidence type="ECO:0000313" key="2">
    <source>
        <dbReference type="Proteomes" id="UP000006671"/>
    </source>
</evidence>
<reference evidence="1 2" key="1">
    <citation type="journal article" date="2010" name="Cell">
        <title>The genome of Naegleria gruberi illuminates early eukaryotic versatility.</title>
        <authorList>
            <person name="Fritz-Laylin L.K."/>
            <person name="Prochnik S.E."/>
            <person name="Ginger M.L."/>
            <person name="Dacks J.B."/>
            <person name="Carpenter M.L."/>
            <person name="Field M.C."/>
            <person name="Kuo A."/>
            <person name="Paredez A."/>
            <person name="Chapman J."/>
            <person name="Pham J."/>
            <person name="Shu S."/>
            <person name="Neupane R."/>
            <person name="Cipriano M."/>
            <person name="Mancuso J."/>
            <person name="Tu H."/>
            <person name="Salamov A."/>
            <person name="Lindquist E."/>
            <person name="Shapiro H."/>
            <person name="Lucas S."/>
            <person name="Grigoriev I.V."/>
            <person name="Cande W.Z."/>
            <person name="Fulton C."/>
            <person name="Rokhsar D.S."/>
            <person name="Dawson S.C."/>
        </authorList>
    </citation>
    <scope>NUCLEOTIDE SEQUENCE [LARGE SCALE GENOMIC DNA]</scope>
    <source>
        <strain evidence="1 2">NEG-M</strain>
    </source>
</reference>
<name>D2W2L1_NAEGR</name>
<dbReference type="GO" id="GO:0016791">
    <property type="term" value="F:phosphatase activity"/>
    <property type="evidence" value="ECO:0007669"/>
    <property type="project" value="TreeGrafter"/>
</dbReference>
<dbReference type="CDD" id="cd07067">
    <property type="entry name" value="HP_PGM_like"/>
    <property type="match status" value="1"/>
</dbReference>
<dbReference type="PANTHER" id="PTHR48100">
    <property type="entry name" value="BROAD-SPECIFICITY PHOSPHATASE YOR283W-RELATED"/>
    <property type="match status" value="1"/>
</dbReference>
<organism evidence="2">
    <name type="scientific">Naegleria gruberi</name>
    <name type="common">Amoeba</name>
    <dbReference type="NCBI Taxonomy" id="5762"/>
    <lineage>
        <taxon>Eukaryota</taxon>
        <taxon>Discoba</taxon>
        <taxon>Heterolobosea</taxon>
        <taxon>Tetramitia</taxon>
        <taxon>Eutetramitia</taxon>
        <taxon>Vahlkampfiidae</taxon>
        <taxon>Naegleria</taxon>
    </lineage>
</organism>
<dbReference type="FunCoup" id="D2W2L1">
    <property type="interactions" value="227"/>
</dbReference>
<dbReference type="Gene3D" id="3.40.50.1240">
    <property type="entry name" value="Phosphoglycerate mutase-like"/>
    <property type="match status" value="1"/>
</dbReference>
<dbReference type="eggNOG" id="KOG4754">
    <property type="taxonomic scope" value="Eukaryota"/>
</dbReference>
<evidence type="ECO:0000313" key="1">
    <source>
        <dbReference type="EMBL" id="EFC36634.1"/>
    </source>
</evidence>
<dbReference type="InterPro" id="IPR050275">
    <property type="entry name" value="PGM_Phosphatase"/>
</dbReference>
<proteinExistence type="predicted"/>
<dbReference type="PANTHER" id="PTHR48100:SF54">
    <property type="entry name" value="PHOSPHATASE SPAC5H10.03-RELATED"/>
    <property type="match status" value="1"/>
</dbReference>
<dbReference type="VEuPathDB" id="AmoebaDB:NAEGRDRAFT_75628"/>
<dbReference type="RefSeq" id="XP_002669378.1">
    <property type="nucleotide sequence ID" value="XM_002669332.1"/>
</dbReference>
<sequence>MRPTTLQSLSVLLLITIVLYIINCITIKAKANNNSIILDEGKFVKLLRHGQAYHNLLGDANIRDPTLTPKGIEQSRQVNSLFVEVNDQLNTHYNNIKELEFRKYLIIVSPLKRTIETAIYALSAQFIKIDGKCNTLKDCIKVLQKYNIKLLLQPLIQEREAGKLPCDTGVELKQLDEEFYQHEFNILNTTFMESKWYEPKMEIRERMEKFKYWLDSLNDSNNIIIFTHHGFLMELTNGMEFENCEMKKFVFKEMKLIPTM</sequence>
<protein>
    <submittedName>
        <fullName evidence="1">Predicted protein</fullName>
    </submittedName>
</protein>
<accession>D2W2L1</accession>
<dbReference type="Proteomes" id="UP000006671">
    <property type="component" value="Unassembled WGS sequence"/>
</dbReference>
<dbReference type="KEGG" id="ngr:NAEGRDRAFT_75628"/>
<dbReference type="InParanoid" id="D2W2L1"/>
<dbReference type="GO" id="GO:0005737">
    <property type="term" value="C:cytoplasm"/>
    <property type="evidence" value="ECO:0007669"/>
    <property type="project" value="TreeGrafter"/>
</dbReference>
<dbReference type="SMART" id="SM00855">
    <property type="entry name" value="PGAM"/>
    <property type="match status" value="1"/>
</dbReference>
<dbReference type="OrthoDB" id="496981at2759"/>
<dbReference type="OMA" id="HEREETC"/>
<dbReference type="InterPro" id="IPR029033">
    <property type="entry name" value="His_PPase_superfam"/>
</dbReference>
<dbReference type="GeneID" id="8860784"/>
<dbReference type="AlphaFoldDB" id="D2W2L1"/>
<dbReference type="SUPFAM" id="SSF53254">
    <property type="entry name" value="Phosphoglycerate mutase-like"/>
    <property type="match status" value="1"/>
</dbReference>
<dbReference type="Pfam" id="PF00300">
    <property type="entry name" value="His_Phos_1"/>
    <property type="match status" value="1"/>
</dbReference>
<keyword evidence="2" id="KW-1185">Reference proteome</keyword>
<gene>
    <name evidence="1" type="ORF">NAEGRDRAFT_75628</name>
</gene>